<keyword evidence="9 10" id="KW-0998">Cell outer membrane</keyword>
<sequence>MFFGKQQRLRVREDMLLVVALLIISLTTYAQNTTTKTLSEVSLDSLKVYTMPGVTIYGRRSQIVPAQTLSGEQLKKLSVVSVADALRYFSGVQIKDYGGIGGLKTVNVRSMGSQHVGVFFDGIQIGNAQNGTVDLGKFSLDNMETISVYNGQKSEIFQSAKDYASASAVYMVTRKPVFDDNRKNNLTLKAKTGSFDLANASALWETKLSENISLSTNAEFMYTSGRYKFRYKKDGGYDTTEVRRNGDVRSLRAETALFGKIKHGEWQAKAYFYNSERGYPGAAVKKDYGISLLNEDRQKDRNFFVQSLFRKNLSSFYSLKVQAKYANDYMNYIMPPESTLEPMNNHYWQQEVFVSAANLFSITDWWSANLAIDMQYNHLDADGTDMFNVGFVQPRRYTVLSAAATSVRIQRLKVQGNVLYTFVTDESARNKAVATDKNIFTPTIVASYKPFVKSDLELRAFYKKIFRMPTFNDLYYVQIGNRLLKPEYTTQYNLGIVYNKSFDKGIFTNIGIQADAYYNRVTDKIIATPTSNQLVWTMVNLGYVEIKGVDVGITQGFKFDQVIFNTRLNYTYQTAKDLTPEKDSGGSGGSDHTENFFGHQIPYIPWHSGSAIVNASYRSWDLNYSFIYTGERYMLGGNIPENYIQPWYTHDMSVTKNFQIKKSTFKITAEINNIFNQQYEVVKWYPMPGTNFKINLILII</sequence>
<evidence type="ECO:0000256" key="9">
    <source>
        <dbReference type="ARBA" id="ARBA00023237"/>
    </source>
</evidence>
<keyword evidence="8" id="KW-0675">Receptor</keyword>
<dbReference type="KEGG" id="pbt:ING2E5B_0446"/>
<organism evidence="14 15">
    <name type="scientific">Fermentimonas caenicola</name>
    <dbReference type="NCBI Taxonomy" id="1562970"/>
    <lineage>
        <taxon>Bacteria</taxon>
        <taxon>Pseudomonadati</taxon>
        <taxon>Bacteroidota</taxon>
        <taxon>Bacteroidia</taxon>
        <taxon>Bacteroidales</taxon>
        <taxon>Dysgonomonadaceae</taxon>
        <taxon>Fermentimonas</taxon>
    </lineage>
</organism>
<feature type="domain" description="TonB-dependent receptor plug" evidence="13">
    <location>
        <begin position="63"/>
        <end position="157"/>
    </location>
</feature>
<dbReference type="Proteomes" id="UP000032417">
    <property type="component" value="Chromosome 1"/>
</dbReference>
<evidence type="ECO:0000256" key="6">
    <source>
        <dbReference type="ARBA" id="ARBA00023077"/>
    </source>
</evidence>
<evidence type="ECO:0000256" key="3">
    <source>
        <dbReference type="ARBA" id="ARBA00022452"/>
    </source>
</evidence>
<evidence type="ECO:0000256" key="11">
    <source>
        <dbReference type="RuleBase" id="RU003357"/>
    </source>
</evidence>
<dbReference type="Gene3D" id="2.170.130.10">
    <property type="entry name" value="TonB-dependent receptor, plug domain"/>
    <property type="match status" value="1"/>
</dbReference>
<keyword evidence="4 10" id="KW-0812">Transmembrane</keyword>
<protein>
    <recommendedName>
        <fullName evidence="16">TonB-dependent receptor</fullName>
    </recommendedName>
</protein>
<accession>A0A098BYH1</accession>
<comment type="similarity">
    <text evidence="10 11">Belongs to the TonB-dependent receptor family.</text>
</comment>
<keyword evidence="3 10" id="KW-1134">Transmembrane beta strand</keyword>
<comment type="subcellular location">
    <subcellularLocation>
        <location evidence="1 10">Cell outer membrane</location>
        <topology evidence="1 10">Multi-pass membrane protein</topology>
    </subcellularLocation>
</comment>
<keyword evidence="2 10" id="KW-0813">Transport</keyword>
<keyword evidence="5" id="KW-0732">Signal</keyword>
<dbReference type="GO" id="GO:0009279">
    <property type="term" value="C:cell outer membrane"/>
    <property type="evidence" value="ECO:0007669"/>
    <property type="project" value="UniProtKB-SubCell"/>
</dbReference>
<dbReference type="STRING" id="1562970.ING2E5B_0446"/>
<evidence type="ECO:0008006" key="16">
    <source>
        <dbReference type="Google" id="ProtNLM"/>
    </source>
</evidence>
<dbReference type="AlphaFoldDB" id="A0A098BYH1"/>
<dbReference type="EMBL" id="LN515532">
    <property type="protein sequence ID" value="CEA15213.1"/>
    <property type="molecule type" value="Genomic_DNA"/>
</dbReference>
<evidence type="ECO:0000259" key="12">
    <source>
        <dbReference type="Pfam" id="PF00593"/>
    </source>
</evidence>
<dbReference type="PATRIC" id="fig|1562970.3.peg.440"/>
<dbReference type="HOGENOM" id="CLU_026226_0_0_10"/>
<dbReference type="InterPro" id="IPR012910">
    <property type="entry name" value="Plug_dom"/>
</dbReference>
<dbReference type="InterPro" id="IPR000531">
    <property type="entry name" value="Beta-barrel_TonB"/>
</dbReference>
<dbReference type="OrthoDB" id="9762903at2"/>
<evidence type="ECO:0000256" key="7">
    <source>
        <dbReference type="ARBA" id="ARBA00023136"/>
    </source>
</evidence>
<evidence type="ECO:0000256" key="10">
    <source>
        <dbReference type="PROSITE-ProRule" id="PRU01360"/>
    </source>
</evidence>
<evidence type="ECO:0000256" key="4">
    <source>
        <dbReference type="ARBA" id="ARBA00022692"/>
    </source>
</evidence>
<name>A0A098BYH1_9BACT</name>
<evidence type="ECO:0000256" key="1">
    <source>
        <dbReference type="ARBA" id="ARBA00004571"/>
    </source>
</evidence>
<evidence type="ECO:0000313" key="14">
    <source>
        <dbReference type="EMBL" id="CEA15213.1"/>
    </source>
</evidence>
<dbReference type="PANTHER" id="PTHR30069">
    <property type="entry name" value="TONB-DEPENDENT OUTER MEMBRANE RECEPTOR"/>
    <property type="match status" value="1"/>
</dbReference>
<dbReference type="PROSITE" id="PS52016">
    <property type="entry name" value="TONB_DEPENDENT_REC_3"/>
    <property type="match status" value="1"/>
</dbReference>
<evidence type="ECO:0000313" key="15">
    <source>
        <dbReference type="Proteomes" id="UP000032417"/>
    </source>
</evidence>
<evidence type="ECO:0000259" key="13">
    <source>
        <dbReference type="Pfam" id="PF07715"/>
    </source>
</evidence>
<keyword evidence="15" id="KW-1185">Reference proteome</keyword>
<dbReference type="InterPro" id="IPR037066">
    <property type="entry name" value="Plug_dom_sf"/>
</dbReference>
<keyword evidence="7 10" id="KW-0472">Membrane</keyword>
<feature type="domain" description="TonB-dependent receptor-like beta-barrel" evidence="12">
    <location>
        <begin position="295"/>
        <end position="674"/>
    </location>
</feature>
<dbReference type="Pfam" id="PF00593">
    <property type="entry name" value="TonB_dep_Rec_b-barrel"/>
    <property type="match status" value="1"/>
</dbReference>
<gene>
    <name evidence="14" type="ORF">ING2E5B_0446</name>
</gene>
<dbReference type="InterPro" id="IPR036942">
    <property type="entry name" value="Beta-barrel_TonB_sf"/>
</dbReference>
<dbReference type="GO" id="GO:0044718">
    <property type="term" value="P:siderophore transmembrane transport"/>
    <property type="evidence" value="ECO:0007669"/>
    <property type="project" value="TreeGrafter"/>
</dbReference>
<dbReference type="Gene3D" id="2.40.170.20">
    <property type="entry name" value="TonB-dependent receptor, beta-barrel domain"/>
    <property type="match status" value="1"/>
</dbReference>
<keyword evidence="6 11" id="KW-0798">TonB box</keyword>
<dbReference type="InterPro" id="IPR039426">
    <property type="entry name" value="TonB-dep_rcpt-like"/>
</dbReference>
<dbReference type="SUPFAM" id="SSF56935">
    <property type="entry name" value="Porins"/>
    <property type="match status" value="1"/>
</dbReference>
<evidence type="ECO:0000256" key="5">
    <source>
        <dbReference type="ARBA" id="ARBA00022729"/>
    </source>
</evidence>
<dbReference type="PANTHER" id="PTHR30069:SF29">
    <property type="entry name" value="HEMOGLOBIN AND HEMOGLOBIN-HAPTOGLOBIN-BINDING PROTEIN 1-RELATED"/>
    <property type="match status" value="1"/>
</dbReference>
<dbReference type="Pfam" id="PF07715">
    <property type="entry name" value="Plug"/>
    <property type="match status" value="1"/>
</dbReference>
<reference evidence="14 15" key="1">
    <citation type="submission" date="2014-08" db="EMBL/GenBank/DDBJ databases">
        <authorList>
            <person name="Wibberg D."/>
        </authorList>
    </citation>
    <scope>NUCLEOTIDE SEQUENCE [LARGE SCALE GENOMIC DNA]</scope>
    <source>
        <strain evidence="15">ING2-E5B</strain>
    </source>
</reference>
<proteinExistence type="inferred from homology"/>
<dbReference type="GO" id="GO:0015344">
    <property type="term" value="F:siderophore uptake transmembrane transporter activity"/>
    <property type="evidence" value="ECO:0007669"/>
    <property type="project" value="TreeGrafter"/>
</dbReference>
<evidence type="ECO:0000256" key="2">
    <source>
        <dbReference type="ARBA" id="ARBA00022448"/>
    </source>
</evidence>
<evidence type="ECO:0000256" key="8">
    <source>
        <dbReference type="ARBA" id="ARBA00023170"/>
    </source>
</evidence>